<reference evidence="3" key="2">
    <citation type="journal article" date="2021" name="Sci. Data">
        <title>Chromosome-scale genome sequencing, assembly and annotation of six genomes from subfamily Leishmaniinae.</title>
        <authorList>
            <person name="Almutairi H."/>
            <person name="Urbaniak M.D."/>
            <person name="Bates M.D."/>
            <person name="Jariyapan N."/>
            <person name="Kwakye-Nuako G."/>
            <person name="Thomaz Soccol V."/>
            <person name="Al-Salem W.S."/>
            <person name="Dillon R.J."/>
            <person name="Bates P.A."/>
            <person name="Gatherer D."/>
        </authorList>
    </citation>
    <scope>NUCLEOTIDE SEQUENCE [LARGE SCALE GENOMIC DNA]</scope>
</reference>
<feature type="region of interest" description="Disordered" evidence="1">
    <location>
        <begin position="461"/>
        <end position="618"/>
    </location>
</feature>
<dbReference type="AlphaFoldDB" id="A0A836KFY8"/>
<feature type="region of interest" description="Disordered" evidence="1">
    <location>
        <begin position="731"/>
        <end position="855"/>
    </location>
</feature>
<feature type="region of interest" description="Disordered" evidence="1">
    <location>
        <begin position="150"/>
        <end position="196"/>
    </location>
</feature>
<feature type="compositionally biased region" description="Basic and acidic residues" evidence="1">
    <location>
        <begin position="731"/>
        <end position="743"/>
    </location>
</feature>
<feature type="compositionally biased region" description="Polar residues" evidence="1">
    <location>
        <begin position="602"/>
        <end position="616"/>
    </location>
</feature>
<organism evidence="2 3">
    <name type="scientific">Leishmania martiniquensis</name>
    <dbReference type="NCBI Taxonomy" id="1580590"/>
    <lineage>
        <taxon>Eukaryota</taxon>
        <taxon>Discoba</taxon>
        <taxon>Euglenozoa</taxon>
        <taxon>Kinetoplastea</taxon>
        <taxon>Metakinetoplastina</taxon>
        <taxon>Trypanosomatida</taxon>
        <taxon>Trypanosomatidae</taxon>
        <taxon>Leishmaniinae</taxon>
        <taxon>Leishmania</taxon>
    </lineage>
</organism>
<feature type="compositionally biased region" description="Basic and acidic residues" evidence="1">
    <location>
        <begin position="531"/>
        <end position="545"/>
    </location>
</feature>
<comment type="caution">
    <text evidence="2">The sequence shown here is derived from an EMBL/GenBank/DDBJ whole genome shotgun (WGS) entry which is preliminary data.</text>
</comment>
<dbReference type="Proteomes" id="UP000673552">
    <property type="component" value="Unassembled WGS sequence"/>
</dbReference>
<keyword evidence="3" id="KW-1185">Reference proteome</keyword>
<feature type="compositionally biased region" description="Polar residues" evidence="1">
    <location>
        <begin position="419"/>
        <end position="430"/>
    </location>
</feature>
<feature type="region of interest" description="Disordered" evidence="1">
    <location>
        <begin position="1"/>
        <end position="32"/>
    </location>
</feature>
<feature type="compositionally biased region" description="Polar residues" evidence="1">
    <location>
        <begin position="567"/>
        <end position="576"/>
    </location>
</feature>
<dbReference type="RefSeq" id="XP_067176266.1">
    <property type="nucleotide sequence ID" value="XM_067318987.1"/>
</dbReference>
<feature type="compositionally biased region" description="Basic and acidic residues" evidence="1">
    <location>
        <begin position="552"/>
        <end position="566"/>
    </location>
</feature>
<dbReference type="GeneID" id="92511499"/>
<feature type="compositionally biased region" description="Polar residues" evidence="1">
    <location>
        <begin position="401"/>
        <end position="410"/>
    </location>
</feature>
<gene>
    <name evidence="2" type="ORF">LSCM1_01366</name>
</gene>
<feature type="region of interest" description="Disordered" evidence="1">
    <location>
        <begin position="401"/>
        <end position="434"/>
    </location>
</feature>
<evidence type="ECO:0000313" key="2">
    <source>
        <dbReference type="EMBL" id="KAG5471292.1"/>
    </source>
</evidence>
<feature type="compositionally biased region" description="Low complexity" evidence="1">
    <location>
        <begin position="506"/>
        <end position="523"/>
    </location>
</feature>
<dbReference type="OrthoDB" id="273547at2759"/>
<evidence type="ECO:0000313" key="3">
    <source>
        <dbReference type="Proteomes" id="UP000673552"/>
    </source>
</evidence>
<name>A0A836KFY8_9TRYP</name>
<protein>
    <submittedName>
        <fullName evidence="2">Uncharacterized protein</fullName>
    </submittedName>
</protein>
<evidence type="ECO:0000256" key="1">
    <source>
        <dbReference type="SAM" id="MobiDB-lite"/>
    </source>
</evidence>
<dbReference type="KEGG" id="lmat:92511499"/>
<reference evidence="3" key="1">
    <citation type="journal article" date="2021" name="Microbiol. Resour. Announc.">
        <title>LGAAP: Leishmaniinae Genome Assembly and Annotation Pipeline.</title>
        <authorList>
            <person name="Almutairi H."/>
            <person name="Urbaniak M.D."/>
            <person name="Bates M.D."/>
            <person name="Jariyapan N."/>
            <person name="Kwakye-Nuako G."/>
            <person name="Thomaz-Soccol V."/>
            <person name="Al-Salem W.S."/>
            <person name="Dillon R.J."/>
            <person name="Bates P.A."/>
            <person name="Gatherer D."/>
        </authorList>
    </citation>
    <scope>NUCLEOTIDE SEQUENCE [LARGE SCALE GENOMIC DNA]</scope>
</reference>
<feature type="compositionally biased region" description="Low complexity" evidence="1">
    <location>
        <begin position="814"/>
        <end position="834"/>
    </location>
</feature>
<dbReference type="EMBL" id="JAFEUZ010000031">
    <property type="protein sequence ID" value="KAG5471292.1"/>
    <property type="molecule type" value="Genomic_DNA"/>
</dbReference>
<proteinExistence type="predicted"/>
<sequence length="1202" mass="127935">MPSDTESLAFVEEGDFPPPPRQATEAPLATRSRPRIMAMPMLHQPSAMPVKVAAAKPPLHNAALSAVAGGPVVHLPPPTAAGKPAKADMSDFSDNESISFAVENGSLSGITTRLATSSMPPSPAMRPSVTSAAPIPLPRRLSRAGSIGSIQFNSEPGSRAASPTPKARLNLRAATPTEKAEVRTPPPSGGRGCSAVDSSIDFFEQVAESPELELSPPIHSQTAKFAAPGKRSSHHSHASLLLPSAAAAAGSAGQNSGSTDDSIAFQIEGDSGMKGSSNTPASPHVQSLAAVSSGSFLARREGRSALAAESGGADFMDSESIAFMVDDNTDERGHQRRPTIAYSVGQGSATPRVAPSRPRSPSIQIDIETVANESVIDNSDSILGDRGGALLFDNKLPVFAQSSTSTTSPTRDAPARSPWANQNSMMSSGRFSAAADPGTATAAAAASATTWQPAKKTVVMNRLQQQHSRLPQPRKKVRTRVPVGVEPSSSHSATQPPPRQSAVVPASLAEQAAEALSASLSGGSKKRRSTSLRDRGFPIKKDARSLVRLRSAHRDTQEEQNRRSKESLASQTTGASPNHRLVTEEGSNGSADSPPEPLCTGHRSQASTDVASSAASPVQEGARALSAFPVQSAAHDSLQGRRGVEDMNRCDRDFHKLNRGMPLLTDGNQTNRSLHDELYAQRQHTEAGSRLGGPTAGAYGEAEQWRQFNQRQREELAELRKRIAMARRQDRTLLEKSSSHETEALVLAPSSRSTVPKPTPMSGRYSRMWPPSQGTVHRPGAHGADGKSGGERRGSSTDTRGTFPHTGSARRPQASVKSTYASTTAAAAAAKQSTHLQQRPGLSVSPTKHSPRPTPYRCRASIGSLAHSSEAGSVADLLGILWPPHTCAATPSQQRSQRADTLLLNADTPAADLYFVNGSRLTPDQVNRFFDLVRVQRDAAPRTLPAAHPFVSVARPSVLTTLRQSTAHSSLAPFAKHDDGPAHLDPAELDTCGDWILRSSSQTRDGRLAPLSTKLAALFPKKTVRRSQVLREVFDAMDLKRQGSIVLRFLPSLARLFEVELATIEHTRESLLHGRAVPLQSLLESAIASRQQCTTSWRGTREHVARGAQKGLDVAQSGALDYPRLIRDAQANLGYLTHRLLLLSFIVNVVIPIAAASRIPLLDFSTLCIIVYAAVDKAEGGADAPQGEWQRVVQQYFTALAA</sequence>
<accession>A0A836KFY8</accession>
<feature type="compositionally biased region" description="Basic and acidic residues" evidence="1">
    <location>
        <begin position="784"/>
        <end position="795"/>
    </location>
</feature>